<dbReference type="Gene3D" id="1.20.58.400">
    <property type="entry name" value="t-snare proteins"/>
    <property type="match status" value="1"/>
</dbReference>
<dbReference type="OrthoDB" id="6059473at2759"/>
<accession>A0A8B6D5E8</accession>
<name>A0A8B6D5E8_MYTGA</name>
<dbReference type="InterPro" id="IPR038407">
    <property type="entry name" value="v-SNARE_N_sf"/>
</dbReference>
<protein>
    <submittedName>
        <fullName evidence="2">Uncharacterized protein</fullName>
    </submittedName>
</protein>
<reference evidence="2" key="1">
    <citation type="submission" date="2018-11" db="EMBL/GenBank/DDBJ databases">
        <authorList>
            <person name="Alioto T."/>
            <person name="Alioto T."/>
        </authorList>
    </citation>
    <scope>NUCLEOTIDE SEQUENCE</scope>
</reference>
<evidence type="ECO:0000256" key="1">
    <source>
        <dbReference type="SAM" id="Coils"/>
    </source>
</evidence>
<organism evidence="2 3">
    <name type="scientific">Mytilus galloprovincialis</name>
    <name type="common">Mediterranean mussel</name>
    <dbReference type="NCBI Taxonomy" id="29158"/>
    <lineage>
        <taxon>Eukaryota</taxon>
        <taxon>Metazoa</taxon>
        <taxon>Spiralia</taxon>
        <taxon>Lophotrochozoa</taxon>
        <taxon>Mollusca</taxon>
        <taxon>Bivalvia</taxon>
        <taxon>Autobranchia</taxon>
        <taxon>Pteriomorphia</taxon>
        <taxon>Mytilida</taxon>
        <taxon>Mytiloidea</taxon>
        <taxon>Mytilidae</taxon>
        <taxon>Mytilinae</taxon>
        <taxon>Mytilus</taxon>
    </lineage>
</organism>
<evidence type="ECO:0000313" key="3">
    <source>
        <dbReference type="Proteomes" id="UP000596742"/>
    </source>
</evidence>
<dbReference type="Proteomes" id="UP000596742">
    <property type="component" value="Unassembled WGS sequence"/>
</dbReference>
<keyword evidence="1" id="KW-0175">Coiled coil</keyword>
<gene>
    <name evidence="2" type="ORF">MGAL_10B077863</name>
</gene>
<dbReference type="AlphaFoldDB" id="A0A8B6D5E8"/>
<feature type="coiled-coil region" evidence="1">
    <location>
        <begin position="23"/>
        <end position="108"/>
    </location>
</feature>
<proteinExistence type="predicted"/>
<sequence>MASPSNTTMEDLKTLILAVDSKVNKFNEKLDTIENKFSNLVQEVKQDVKQVKLEVSETGQALKELRQDHDELQRGVEAMELNVQSLEVEKFESMRQSFETDMKNLKEKQLLLEKHDRKYNALVYGMPEKSDENIWKVIDDLMINYLKNGKT</sequence>
<dbReference type="EMBL" id="UYJE01002788">
    <property type="protein sequence ID" value="VDI13649.1"/>
    <property type="molecule type" value="Genomic_DNA"/>
</dbReference>
<keyword evidence="3" id="KW-1185">Reference proteome</keyword>
<comment type="caution">
    <text evidence="2">The sequence shown here is derived from an EMBL/GenBank/DDBJ whole genome shotgun (WGS) entry which is preliminary data.</text>
</comment>
<evidence type="ECO:0000313" key="2">
    <source>
        <dbReference type="EMBL" id="VDI13649.1"/>
    </source>
</evidence>